<feature type="region of interest" description="Disordered" evidence="1">
    <location>
        <begin position="628"/>
        <end position="653"/>
    </location>
</feature>
<protein>
    <submittedName>
        <fullName evidence="2">Uncharacterized protein</fullName>
    </submittedName>
</protein>
<organism evidence="2 3">
    <name type="scientific">Serendipita indica (strain DSM 11827)</name>
    <name type="common">Root endophyte fungus</name>
    <name type="synonym">Piriformospora indica</name>
    <dbReference type="NCBI Taxonomy" id="1109443"/>
    <lineage>
        <taxon>Eukaryota</taxon>
        <taxon>Fungi</taxon>
        <taxon>Dikarya</taxon>
        <taxon>Basidiomycota</taxon>
        <taxon>Agaricomycotina</taxon>
        <taxon>Agaricomycetes</taxon>
        <taxon>Sebacinales</taxon>
        <taxon>Serendipitaceae</taxon>
        <taxon>Serendipita</taxon>
    </lineage>
</organism>
<comment type="caution">
    <text evidence="2">The sequence shown here is derived from an EMBL/GenBank/DDBJ whole genome shotgun (WGS) entry which is preliminary data.</text>
</comment>
<feature type="region of interest" description="Disordered" evidence="1">
    <location>
        <begin position="419"/>
        <end position="450"/>
    </location>
</feature>
<feature type="region of interest" description="Disordered" evidence="1">
    <location>
        <begin position="239"/>
        <end position="263"/>
    </location>
</feature>
<evidence type="ECO:0000256" key="1">
    <source>
        <dbReference type="SAM" id="MobiDB-lite"/>
    </source>
</evidence>
<dbReference type="AlphaFoldDB" id="G4TRP7"/>
<keyword evidence="3" id="KW-1185">Reference proteome</keyword>
<feature type="compositionally biased region" description="Polar residues" evidence="1">
    <location>
        <begin position="1"/>
        <end position="11"/>
    </location>
</feature>
<dbReference type="Proteomes" id="UP000007148">
    <property type="component" value="Unassembled WGS sequence"/>
</dbReference>
<dbReference type="OMA" id="PLRWATH"/>
<sequence length="735" mass="81058">MSDQGPTNTPKDINAAEELPTYGDLEEQERSNPNSRFGRWRSWVEKRAAERYADITPEDRARQRERGWGLPIDTAVPEQAPPPGFATSPMSAQLAPQRLGETSLSLYEFGSRFIPHSSTPIRCLLPLLEDRYLLIGSDDGLGMLDVFPESESLALENGSVLHALEAAKRRDVWTGESIYQLNLLECYPDNQGGLQGVVLALVGPEESDPEKEPMRSVRMYNLASIFSLVKWTAAHPDAKPPVIHGPKGWSPQQAGTRRLQRPSAHAITKSLKSMVIDHGRPDTPPGSMSSVKASSFASERSPPKHQDSADTADSWDLVDDLPLRWATDYVNLATAGSKLSNTPVLFYELWRNDGVNSRGTSMLAVVTKTAILLYETPRGERSFRFVKEFYTPLPAKLVTFVQQTNNDIVRAVSVHHEGGERLRKERPLSRGGPEGVASATPRARRQSIPGDSTYGSQLSLFVIFEKKAGLIRIADSAVSEMELWDDGGRPPSPIRAQSPTSIHSIHSSSGFRKSIQVLDFHRDGRGMWQPMITMDIPYPPSANGEQSVMALSKTFLIISRGSQTHILPSPLRMPLANHQPLRVIRWHTPPSRVSARVSLLADRPAMLQLVAFSDKGIEIAETPVTFLFQQSDPGSPGKGKGKGKSISAQSEPLNRAQWHTMETTKPLCRGGIWHRLDTSSGRPEIHPSEWANDLASHPAATSKLETGKGIYATVQRGLDDYRVIWLGDDVSPGSI</sequence>
<feature type="compositionally biased region" description="Low complexity" evidence="1">
    <location>
        <begin position="287"/>
        <end position="300"/>
    </location>
</feature>
<dbReference type="eggNOG" id="ENOG502S7PG">
    <property type="taxonomic scope" value="Eukaryota"/>
</dbReference>
<dbReference type="STRING" id="1109443.G4TRP7"/>
<feature type="region of interest" description="Disordered" evidence="1">
    <location>
        <begin position="276"/>
        <end position="313"/>
    </location>
</feature>
<reference evidence="2 3" key="1">
    <citation type="journal article" date="2011" name="PLoS Pathog.">
        <title>Endophytic Life Strategies Decoded by Genome and Transcriptome Analyses of the Mutualistic Root Symbiont Piriformospora indica.</title>
        <authorList>
            <person name="Zuccaro A."/>
            <person name="Lahrmann U."/>
            <person name="Guldener U."/>
            <person name="Langen G."/>
            <person name="Pfiffi S."/>
            <person name="Biedenkopf D."/>
            <person name="Wong P."/>
            <person name="Samans B."/>
            <person name="Grimm C."/>
            <person name="Basiewicz M."/>
            <person name="Murat C."/>
            <person name="Martin F."/>
            <person name="Kogel K.H."/>
        </authorList>
    </citation>
    <scope>NUCLEOTIDE SEQUENCE [LARGE SCALE GENOMIC DNA]</scope>
    <source>
        <strain evidence="2 3">DSM 11827</strain>
    </source>
</reference>
<feature type="region of interest" description="Disordered" evidence="1">
    <location>
        <begin position="1"/>
        <end position="37"/>
    </location>
</feature>
<evidence type="ECO:0000313" key="3">
    <source>
        <dbReference type="Proteomes" id="UP000007148"/>
    </source>
</evidence>
<dbReference type="EMBL" id="CAFZ01000269">
    <property type="protein sequence ID" value="CCA73990.1"/>
    <property type="molecule type" value="Genomic_DNA"/>
</dbReference>
<dbReference type="InParanoid" id="G4TRP7"/>
<dbReference type="HOGENOM" id="CLU_012233_0_0_1"/>
<accession>G4TRP7</accession>
<dbReference type="OrthoDB" id="2590590at2759"/>
<feature type="compositionally biased region" description="Basic and acidic residues" evidence="1">
    <location>
        <begin position="419"/>
        <end position="428"/>
    </location>
</feature>
<proteinExistence type="predicted"/>
<evidence type="ECO:0000313" key="2">
    <source>
        <dbReference type="EMBL" id="CCA73990.1"/>
    </source>
</evidence>
<name>G4TRP7_SERID</name>
<gene>
    <name evidence="2" type="ORF">PIIN_07944</name>
</gene>